<accession>A0A8S5QGB0</accession>
<protein>
    <submittedName>
        <fullName evidence="1">Minor capsid protein from bacteriophage</fullName>
    </submittedName>
</protein>
<organism evidence="1">
    <name type="scientific">Siphoviridae sp. ctoOf8</name>
    <dbReference type="NCBI Taxonomy" id="2825668"/>
    <lineage>
        <taxon>Viruses</taxon>
        <taxon>Duplodnaviria</taxon>
        <taxon>Heunggongvirae</taxon>
        <taxon>Uroviricota</taxon>
        <taxon>Caudoviricetes</taxon>
    </lineage>
</organism>
<proteinExistence type="predicted"/>
<sequence>MAETIIEAVVDYFLKCPLLKDGYFRVDALDQDAVEYTIETGTFDPVIQKFVDGSSIRQYQFNFGSREYYSMDRLQNMENIAFYDRFQSWIEEQSRSGNLPDLPEGMYAEELQVLSPGYIFDISMQNARYQIPLRLIYFKEETK</sequence>
<reference evidence="1" key="1">
    <citation type="journal article" date="2021" name="Proc. Natl. Acad. Sci. U.S.A.">
        <title>A Catalog of Tens of Thousands of Viruses from Human Metagenomes Reveals Hidden Associations with Chronic Diseases.</title>
        <authorList>
            <person name="Tisza M.J."/>
            <person name="Buck C.B."/>
        </authorList>
    </citation>
    <scope>NUCLEOTIDE SEQUENCE</scope>
    <source>
        <strain evidence="1">CtoOf8</strain>
    </source>
</reference>
<evidence type="ECO:0000313" key="1">
    <source>
        <dbReference type="EMBL" id="DAE17805.1"/>
    </source>
</evidence>
<name>A0A8S5QGB0_9CAUD</name>
<dbReference type="EMBL" id="BK015646">
    <property type="protein sequence ID" value="DAE17805.1"/>
    <property type="molecule type" value="Genomic_DNA"/>
</dbReference>